<evidence type="ECO:0000313" key="3">
    <source>
        <dbReference type="Proteomes" id="UP000094043"/>
    </source>
</evidence>
<reference evidence="2" key="1">
    <citation type="submission" date="2016-06" db="EMBL/GenBank/DDBJ databases">
        <authorList>
            <person name="Cuomo C."/>
            <person name="Litvintseva A."/>
            <person name="Heitman J."/>
            <person name="Chen Y."/>
            <person name="Sun S."/>
            <person name="Springer D."/>
            <person name="Dromer F."/>
            <person name="Young S."/>
            <person name="Zeng Q."/>
            <person name="Chapman S."/>
            <person name="Gujja S."/>
            <person name="Saif S."/>
            <person name="Birren B."/>
        </authorList>
    </citation>
    <scope>NUCLEOTIDE SEQUENCE</scope>
    <source>
        <strain evidence="2">CBS 7841</strain>
    </source>
</reference>
<sequence>MTSMASTPTPKTTTSNDFNKSNPVMSSRRLTPMYRTVTSSYHTQSPTSTKKAISAPLVTRFPSPPSTQQKEKKDDKGDNRKQNSYRYTYKRRSVIVRR</sequence>
<evidence type="ECO:0000313" key="2">
    <source>
        <dbReference type="EMBL" id="WVN87221.1"/>
    </source>
</evidence>
<accession>A0AAJ8JRV7</accession>
<protein>
    <submittedName>
        <fullName evidence="2">Uncharacterized protein</fullName>
    </submittedName>
</protein>
<dbReference type="AlphaFoldDB" id="A0AAJ8JRV7"/>
<dbReference type="GeneID" id="91086610"/>
<name>A0AAJ8JRV7_9TREE</name>
<feature type="compositionally biased region" description="Basic residues" evidence="1">
    <location>
        <begin position="88"/>
        <end position="98"/>
    </location>
</feature>
<feature type="compositionally biased region" description="Basic and acidic residues" evidence="1">
    <location>
        <begin position="69"/>
        <end position="81"/>
    </location>
</feature>
<evidence type="ECO:0000256" key="1">
    <source>
        <dbReference type="SAM" id="MobiDB-lite"/>
    </source>
</evidence>
<reference evidence="2" key="2">
    <citation type="journal article" date="2022" name="Elife">
        <title>Obligate sexual reproduction of a homothallic fungus closely related to the Cryptococcus pathogenic species complex.</title>
        <authorList>
            <person name="Passer A.R."/>
            <person name="Clancey S.A."/>
            <person name="Shea T."/>
            <person name="David-Palma M."/>
            <person name="Averette A.F."/>
            <person name="Boekhout T."/>
            <person name="Porcel B.M."/>
            <person name="Nowrousian M."/>
            <person name="Cuomo C.A."/>
            <person name="Sun S."/>
            <person name="Heitman J."/>
            <person name="Coelho M.A."/>
        </authorList>
    </citation>
    <scope>NUCLEOTIDE SEQUENCE</scope>
    <source>
        <strain evidence="2">CBS 7841</strain>
    </source>
</reference>
<reference evidence="2" key="3">
    <citation type="submission" date="2024-01" db="EMBL/GenBank/DDBJ databases">
        <authorList>
            <person name="Coelho M.A."/>
            <person name="David-Palma M."/>
            <person name="Shea T."/>
            <person name="Sun S."/>
            <person name="Cuomo C.A."/>
            <person name="Heitman J."/>
        </authorList>
    </citation>
    <scope>NUCLEOTIDE SEQUENCE</scope>
    <source>
        <strain evidence="2">CBS 7841</strain>
    </source>
</reference>
<keyword evidence="3" id="KW-1185">Reference proteome</keyword>
<organism evidence="2 3">
    <name type="scientific">Cryptococcus depauperatus CBS 7841</name>
    <dbReference type="NCBI Taxonomy" id="1295531"/>
    <lineage>
        <taxon>Eukaryota</taxon>
        <taxon>Fungi</taxon>
        <taxon>Dikarya</taxon>
        <taxon>Basidiomycota</taxon>
        <taxon>Agaricomycotina</taxon>
        <taxon>Tremellomycetes</taxon>
        <taxon>Tremellales</taxon>
        <taxon>Cryptococcaceae</taxon>
        <taxon>Cryptococcus</taxon>
    </lineage>
</organism>
<feature type="compositionally biased region" description="Polar residues" evidence="1">
    <location>
        <begin position="36"/>
        <end position="51"/>
    </location>
</feature>
<feature type="compositionally biased region" description="Polar residues" evidence="1">
    <location>
        <begin position="1"/>
        <end position="29"/>
    </location>
</feature>
<dbReference type="RefSeq" id="XP_066067921.1">
    <property type="nucleotide sequence ID" value="XM_066211824.1"/>
</dbReference>
<gene>
    <name evidence="2" type="ORF">L203_102398</name>
</gene>
<dbReference type="EMBL" id="CP143786">
    <property type="protein sequence ID" value="WVN87221.1"/>
    <property type="molecule type" value="Genomic_DNA"/>
</dbReference>
<dbReference type="Proteomes" id="UP000094043">
    <property type="component" value="Chromosome 3"/>
</dbReference>
<proteinExistence type="predicted"/>
<feature type="region of interest" description="Disordered" evidence="1">
    <location>
        <begin position="1"/>
        <end position="98"/>
    </location>
</feature>
<dbReference type="KEGG" id="cdep:91086610"/>